<dbReference type="Gene3D" id="3.30.565.10">
    <property type="entry name" value="Histidine kinase-like ATPase, C-terminal domain"/>
    <property type="match status" value="1"/>
</dbReference>
<evidence type="ECO:0000313" key="2">
    <source>
        <dbReference type="Proteomes" id="UP000008703"/>
    </source>
</evidence>
<dbReference type="eggNOG" id="COG2205">
    <property type="taxonomic scope" value="Bacteria"/>
</dbReference>
<gene>
    <name evidence="1" type="ORF">Strvi_6330</name>
</gene>
<dbReference type="HOGENOM" id="CLU_1651238_0_0_11"/>
<proteinExistence type="predicted"/>
<keyword evidence="2" id="KW-1185">Reference proteome</keyword>
<sequence>MRATARMGRRWVALVDRGNGYVEACDIVRWPSDGAALVGPICGTGDAAHGDKGCVARADRHPGFLAYERRSQVVGVRTPAGANAVRYARSTVTVMGRPRVRRRGDRHHRDDGPGVPEVSVGEFCQPGRRADPGDGHHGAGLGLPLACRLARSAGGEVFCA</sequence>
<dbReference type="InterPro" id="IPR036890">
    <property type="entry name" value="HATPase_C_sf"/>
</dbReference>
<reference evidence="1" key="1">
    <citation type="submission" date="2011-08" db="EMBL/GenBank/DDBJ databases">
        <title>Complete sequence of chromosome of Streptomyces violaceusniger Tu 4113.</title>
        <authorList>
            <consortium name="US DOE Joint Genome Institute"/>
            <person name="Lucas S."/>
            <person name="Han J."/>
            <person name="Lapidus A."/>
            <person name="Cheng J.-F."/>
            <person name="Goodwin L."/>
            <person name="Pitluck S."/>
            <person name="Peters L."/>
            <person name="Ivanova N."/>
            <person name="Daligault H."/>
            <person name="Detter J.C."/>
            <person name="Han C."/>
            <person name="Tapia R."/>
            <person name="Land M."/>
            <person name="Hauser L."/>
            <person name="Kyrpides N."/>
            <person name="Ivanova N."/>
            <person name="Pagani I."/>
            <person name="Hagen A."/>
            <person name="Katz L."/>
            <person name="Fiedler H.-P."/>
            <person name="Keasling J."/>
            <person name="Fortman J."/>
            <person name="Woyke T."/>
        </authorList>
    </citation>
    <scope>NUCLEOTIDE SEQUENCE [LARGE SCALE GENOMIC DNA]</scope>
    <source>
        <strain evidence="1">Tu 4113</strain>
    </source>
</reference>
<keyword evidence="1" id="KW-0067">ATP-binding</keyword>
<dbReference type="Proteomes" id="UP000008703">
    <property type="component" value="Chromosome"/>
</dbReference>
<dbReference type="EMBL" id="CP002994">
    <property type="protein sequence ID" value="AEM85793.1"/>
    <property type="molecule type" value="Genomic_DNA"/>
</dbReference>
<dbReference type="AlphaFoldDB" id="G2P632"/>
<keyword evidence="1" id="KW-0547">Nucleotide-binding</keyword>
<organism evidence="1 2">
    <name type="scientific">Streptomyces violaceusniger (strain Tu 4113)</name>
    <dbReference type="NCBI Taxonomy" id="653045"/>
    <lineage>
        <taxon>Bacteria</taxon>
        <taxon>Bacillati</taxon>
        <taxon>Actinomycetota</taxon>
        <taxon>Actinomycetes</taxon>
        <taxon>Kitasatosporales</taxon>
        <taxon>Streptomycetaceae</taxon>
        <taxon>Streptomyces</taxon>
        <taxon>Streptomyces violaceusniger group</taxon>
    </lineage>
</organism>
<dbReference type="RefSeq" id="WP_014059278.1">
    <property type="nucleotide sequence ID" value="NC_015957.1"/>
</dbReference>
<name>G2P632_STRV4</name>
<dbReference type="GO" id="GO:0005524">
    <property type="term" value="F:ATP binding"/>
    <property type="evidence" value="ECO:0007669"/>
    <property type="project" value="UniProtKB-KW"/>
</dbReference>
<accession>G2P632</accession>
<dbReference type="KEGG" id="svl:Strvi_6330"/>
<evidence type="ECO:0000313" key="1">
    <source>
        <dbReference type="EMBL" id="AEM85793.1"/>
    </source>
</evidence>
<protein>
    <submittedName>
        <fullName evidence="1">ATP-binding region ATPase domain protein</fullName>
    </submittedName>
</protein>
<dbReference type="SUPFAM" id="SSF55874">
    <property type="entry name" value="ATPase domain of HSP90 chaperone/DNA topoisomerase II/histidine kinase"/>
    <property type="match status" value="1"/>
</dbReference>